<reference evidence="2 3" key="1">
    <citation type="journal article" date="2011" name="J. Bacteriol.">
        <title>Genome sequence of Taylorella equigenitalis MCE9, the causative agent of contagious equine metritis.</title>
        <authorList>
            <person name="Hebert L."/>
            <person name="Moumen B."/>
            <person name="Duquesne F."/>
            <person name="Breuil M.F."/>
            <person name="Laugier C."/>
            <person name="Batto J.M."/>
            <person name="Renault P."/>
            <person name="Petry S."/>
        </authorList>
    </citation>
    <scope>NUCLEOTIDE SEQUENCE [LARGE SCALE GENOMIC DNA]</scope>
    <source>
        <strain evidence="2 3">MCE9</strain>
    </source>
</reference>
<organism evidence="2 3">
    <name type="scientific">Taylorella equigenitalis (strain MCE9)</name>
    <dbReference type="NCBI Taxonomy" id="937774"/>
    <lineage>
        <taxon>Bacteria</taxon>
        <taxon>Pseudomonadati</taxon>
        <taxon>Pseudomonadota</taxon>
        <taxon>Betaproteobacteria</taxon>
        <taxon>Burkholderiales</taxon>
        <taxon>Alcaligenaceae</taxon>
        <taxon>Taylorella</taxon>
    </lineage>
</organism>
<dbReference type="AlphaFoldDB" id="A0A654KHD2"/>
<dbReference type="EMBL" id="CP002456">
    <property type="protein sequence ID" value="ADU91853.1"/>
    <property type="molecule type" value="Genomic_DNA"/>
</dbReference>
<evidence type="ECO:0000259" key="1">
    <source>
        <dbReference type="Pfam" id="PF13274"/>
    </source>
</evidence>
<dbReference type="Proteomes" id="UP000007472">
    <property type="component" value="Chromosome"/>
</dbReference>
<evidence type="ECO:0000313" key="3">
    <source>
        <dbReference type="Proteomes" id="UP000007472"/>
    </source>
</evidence>
<gene>
    <name evidence="2" type="ordered locus">TEQUI_0921</name>
</gene>
<dbReference type="Pfam" id="PF13274">
    <property type="entry name" value="SocA_Panacea"/>
    <property type="match status" value="1"/>
</dbReference>
<name>A0A654KHD2_TAYEM</name>
<sequence length="162" mass="18423">MKLLYLAERESLLRYGTSITNDAFVSMPHGPVLSMTLDCINGFRTYDSNCWNTWIADREENHLVLAAPGMIRSTDDLRELSESDVEALDSVWKEYGYYSATKLRDITHSSFCPEWEDPKGYSKPISMKKLLTSIGYNDSQANSIIQNMQVQSNLAESFQSCL</sequence>
<dbReference type="InterPro" id="IPR025272">
    <property type="entry name" value="SocA_Panacea"/>
</dbReference>
<feature type="domain" description="Antitoxin SocA-like Panacea" evidence="1">
    <location>
        <begin position="1"/>
        <end position="110"/>
    </location>
</feature>
<accession>A0A654KHD2</accession>
<dbReference type="KEGG" id="teq:TEQUI_0921"/>
<proteinExistence type="predicted"/>
<protein>
    <submittedName>
        <fullName evidence="2">Putative phage associated protein</fullName>
    </submittedName>
</protein>
<evidence type="ECO:0000313" key="2">
    <source>
        <dbReference type="EMBL" id="ADU91853.1"/>
    </source>
</evidence>